<gene>
    <name evidence="3" type="ORF">GCM10010211_67980</name>
</gene>
<name>A0ABQ2VLE0_9ACTN</name>
<evidence type="ECO:0000313" key="3">
    <source>
        <dbReference type="EMBL" id="GGU91596.1"/>
    </source>
</evidence>
<evidence type="ECO:0000313" key="4">
    <source>
        <dbReference type="Proteomes" id="UP000654471"/>
    </source>
</evidence>
<keyword evidence="4" id="KW-1185">Reference proteome</keyword>
<organism evidence="3 4">
    <name type="scientific">Streptomyces albospinus</name>
    <dbReference type="NCBI Taxonomy" id="285515"/>
    <lineage>
        <taxon>Bacteria</taxon>
        <taxon>Bacillati</taxon>
        <taxon>Actinomycetota</taxon>
        <taxon>Actinomycetes</taxon>
        <taxon>Kitasatosporales</taxon>
        <taxon>Streptomycetaceae</taxon>
        <taxon>Streptomyces</taxon>
    </lineage>
</organism>
<comment type="caution">
    <text evidence="3">The sequence shown here is derived from an EMBL/GenBank/DDBJ whole genome shotgun (WGS) entry which is preliminary data.</text>
</comment>
<dbReference type="CDD" id="cd00093">
    <property type="entry name" value="HTH_XRE"/>
    <property type="match status" value="1"/>
</dbReference>
<feature type="region of interest" description="Disordered" evidence="1">
    <location>
        <begin position="1"/>
        <end position="22"/>
    </location>
</feature>
<feature type="compositionally biased region" description="Low complexity" evidence="1">
    <location>
        <begin position="1"/>
        <end position="18"/>
    </location>
</feature>
<dbReference type="PROSITE" id="PS50943">
    <property type="entry name" value="HTH_CROC1"/>
    <property type="match status" value="1"/>
</dbReference>
<dbReference type="SUPFAM" id="SSF50475">
    <property type="entry name" value="FMN-binding split barrel"/>
    <property type="match status" value="1"/>
</dbReference>
<dbReference type="EMBL" id="BMRP01000038">
    <property type="protein sequence ID" value="GGU91596.1"/>
    <property type="molecule type" value="Genomic_DNA"/>
</dbReference>
<reference evidence="4" key="1">
    <citation type="journal article" date="2019" name="Int. J. Syst. Evol. Microbiol.">
        <title>The Global Catalogue of Microorganisms (GCM) 10K type strain sequencing project: providing services to taxonomists for standard genome sequencing and annotation.</title>
        <authorList>
            <consortium name="The Broad Institute Genomics Platform"/>
            <consortium name="The Broad Institute Genome Sequencing Center for Infectious Disease"/>
            <person name="Wu L."/>
            <person name="Ma J."/>
        </authorList>
    </citation>
    <scope>NUCLEOTIDE SEQUENCE [LARGE SCALE GENOMIC DNA]</scope>
    <source>
        <strain evidence="4">JCM 3399</strain>
    </source>
</reference>
<dbReference type="SMART" id="SM00530">
    <property type="entry name" value="HTH_XRE"/>
    <property type="match status" value="1"/>
</dbReference>
<feature type="domain" description="HTH cro/C1-type" evidence="2">
    <location>
        <begin position="28"/>
        <end position="78"/>
    </location>
</feature>
<dbReference type="SUPFAM" id="SSF47413">
    <property type="entry name" value="lambda repressor-like DNA-binding domains"/>
    <property type="match status" value="1"/>
</dbReference>
<evidence type="ECO:0000259" key="2">
    <source>
        <dbReference type="PROSITE" id="PS50943"/>
    </source>
</evidence>
<dbReference type="Pfam" id="PF13560">
    <property type="entry name" value="HTH_31"/>
    <property type="match status" value="1"/>
</dbReference>
<dbReference type="Proteomes" id="UP000654471">
    <property type="component" value="Unassembled WGS sequence"/>
</dbReference>
<dbReference type="InterPro" id="IPR012349">
    <property type="entry name" value="Split_barrel_FMN-bd"/>
</dbReference>
<dbReference type="Pfam" id="PF12900">
    <property type="entry name" value="Pyridox_ox_2"/>
    <property type="match status" value="1"/>
</dbReference>
<dbReference type="InterPro" id="IPR010982">
    <property type="entry name" value="Lambda_DNA-bd_dom_sf"/>
</dbReference>
<protein>
    <recommendedName>
        <fullName evidence="2">HTH cro/C1-type domain-containing protein</fullName>
    </recommendedName>
</protein>
<dbReference type="Gene3D" id="2.30.110.10">
    <property type="entry name" value="Electron Transport, Fmn-binding Protein, Chain A"/>
    <property type="match status" value="1"/>
</dbReference>
<dbReference type="InterPro" id="IPR001387">
    <property type="entry name" value="Cro/C1-type_HTH"/>
</dbReference>
<dbReference type="InterPro" id="IPR024747">
    <property type="entry name" value="Pyridox_Oxase-rel"/>
</dbReference>
<sequence>MTTEQAPGSGAAPGRPGSDLGRRAALRRQQLGLTREEVAARAAASPGYVQYVEEHPAEPDIGFLLRLAHALDTTVADLTGGTADLPEGFGKAAAHPEVLALGPAECRELLSTHGIGRVAVTINDAPAVFPVNYTVVDDVIAYRTHADSGPAAAAGHEAALEVDHIDDAFSQGWSVLAVGPAEVVTGFYASRKFEEQAYTAPWVGGGRYQWIALRPTRLSGRRIRVPGAPAAPTGSTDADA</sequence>
<evidence type="ECO:0000256" key="1">
    <source>
        <dbReference type="SAM" id="MobiDB-lite"/>
    </source>
</evidence>
<accession>A0ABQ2VLE0</accession>
<dbReference type="Gene3D" id="1.10.260.40">
    <property type="entry name" value="lambda repressor-like DNA-binding domains"/>
    <property type="match status" value="1"/>
</dbReference>
<proteinExistence type="predicted"/>
<dbReference type="RefSeq" id="WP_189306607.1">
    <property type="nucleotide sequence ID" value="NZ_BMRP01000038.1"/>
</dbReference>